<evidence type="ECO:0000313" key="2">
    <source>
        <dbReference type="Proteomes" id="UP001319200"/>
    </source>
</evidence>
<dbReference type="RefSeq" id="WP_254161606.1">
    <property type="nucleotide sequence ID" value="NZ_JAHESF010000004.1"/>
</dbReference>
<dbReference type="Proteomes" id="UP001319200">
    <property type="component" value="Unassembled WGS sequence"/>
</dbReference>
<sequence>MKNAISLHVSHPSAKRTEHFLNRVEEELVQIPFDWQKLKRADVVSGAAKLVTKDRSIAIVVVFADSYLDANEIASANAFPELLHARWTVNGDVLYLVEAADQDKVSALLSLFAGEE</sequence>
<gene>
    <name evidence="1" type="ORF">KK083_05685</name>
</gene>
<evidence type="ECO:0000313" key="1">
    <source>
        <dbReference type="EMBL" id="MBT1696356.1"/>
    </source>
</evidence>
<accession>A0AAP2DHH1</accession>
<keyword evidence="2" id="KW-1185">Reference proteome</keyword>
<dbReference type="EMBL" id="JAHESF010000004">
    <property type="protein sequence ID" value="MBT1696356.1"/>
    <property type="molecule type" value="Genomic_DNA"/>
</dbReference>
<reference evidence="1 2" key="1">
    <citation type="submission" date="2021-05" db="EMBL/GenBank/DDBJ databases">
        <title>A Polyphasic approach of four new species of the genus Ohtaekwangia: Ohtaekwangia histidinii sp. nov., Ohtaekwangia cretensis sp. nov., Ohtaekwangia indiensis sp. nov., Ohtaekwangia reichenbachii sp. nov. from diverse environment.</title>
        <authorList>
            <person name="Octaviana S."/>
        </authorList>
    </citation>
    <scope>NUCLEOTIDE SEQUENCE [LARGE SCALE GENOMIC DNA]</scope>
    <source>
        <strain evidence="1 2">PWU4</strain>
    </source>
</reference>
<name>A0AAP2DHH1_9BACT</name>
<dbReference type="AlphaFoldDB" id="A0AAP2DHH1"/>
<comment type="caution">
    <text evidence="1">The sequence shown here is derived from an EMBL/GenBank/DDBJ whole genome shotgun (WGS) entry which is preliminary data.</text>
</comment>
<organism evidence="1 2">
    <name type="scientific">Chryseosolibacter histidini</name>
    <dbReference type="NCBI Taxonomy" id="2782349"/>
    <lineage>
        <taxon>Bacteria</taxon>
        <taxon>Pseudomonadati</taxon>
        <taxon>Bacteroidota</taxon>
        <taxon>Cytophagia</taxon>
        <taxon>Cytophagales</taxon>
        <taxon>Chryseotaleaceae</taxon>
        <taxon>Chryseosolibacter</taxon>
    </lineage>
</organism>
<protein>
    <submittedName>
        <fullName evidence="1">Uncharacterized protein</fullName>
    </submittedName>
</protein>
<proteinExistence type="predicted"/>